<keyword evidence="3" id="KW-1185">Reference proteome</keyword>
<dbReference type="RefSeq" id="WP_246256008.1">
    <property type="nucleotide sequence ID" value="NZ_BAAAML010000002.1"/>
</dbReference>
<sequence>MGHEGRSADARRRRTPRDHRGTSMVTDYFAAPTDALAATVGRELDGPSTPARGSGEPLFDTVRVPSTDPFVALATLGGLLSGRTYAEVTALPRHAQVISGGTEGPWVVTVSELVTTELAGAAPARLTAVARTTDEDDHRAAVLADALRELGELAGRARSVRHTLYCWAVLPGLSATG</sequence>
<evidence type="ECO:0000256" key="1">
    <source>
        <dbReference type="SAM" id="MobiDB-lite"/>
    </source>
</evidence>
<gene>
    <name evidence="2" type="ORF">HDG69_001410</name>
</gene>
<feature type="compositionally biased region" description="Basic and acidic residues" evidence="1">
    <location>
        <begin position="1"/>
        <end position="10"/>
    </location>
</feature>
<evidence type="ECO:0000313" key="3">
    <source>
        <dbReference type="Proteomes" id="UP000757540"/>
    </source>
</evidence>
<reference evidence="2 3" key="1">
    <citation type="submission" date="2020-05" db="EMBL/GenBank/DDBJ databases">
        <title>Genomic Encyclopedia of Type Strains, Phase III (KMG-III): the genomes of soil and plant-associated and newly described type strains.</title>
        <authorList>
            <person name="Whitman W."/>
        </authorList>
    </citation>
    <scope>NUCLEOTIDE SEQUENCE [LARGE SCALE GENOMIC DNA]</scope>
    <source>
        <strain evidence="2 3">KCTC 19046</strain>
    </source>
</reference>
<dbReference type="Proteomes" id="UP000757540">
    <property type="component" value="Unassembled WGS sequence"/>
</dbReference>
<comment type="caution">
    <text evidence="2">The sequence shown here is derived from an EMBL/GenBank/DDBJ whole genome shotgun (WGS) entry which is preliminary data.</text>
</comment>
<protein>
    <submittedName>
        <fullName evidence="2">Uncharacterized protein</fullName>
    </submittedName>
</protein>
<proteinExistence type="predicted"/>
<dbReference type="EMBL" id="JABEZU010000001">
    <property type="protein sequence ID" value="NOV96857.1"/>
    <property type="molecule type" value="Genomic_DNA"/>
</dbReference>
<evidence type="ECO:0000313" key="2">
    <source>
        <dbReference type="EMBL" id="NOV96857.1"/>
    </source>
</evidence>
<name>A0ABX2A4Z5_9MICO</name>
<feature type="region of interest" description="Disordered" evidence="1">
    <location>
        <begin position="1"/>
        <end position="23"/>
    </location>
</feature>
<accession>A0ABX2A4Z5</accession>
<organism evidence="2 3">
    <name type="scientific">Isoptericola halotolerans</name>
    <dbReference type="NCBI Taxonomy" id="300560"/>
    <lineage>
        <taxon>Bacteria</taxon>
        <taxon>Bacillati</taxon>
        <taxon>Actinomycetota</taxon>
        <taxon>Actinomycetes</taxon>
        <taxon>Micrococcales</taxon>
        <taxon>Promicromonosporaceae</taxon>
        <taxon>Isoptericola</taxon>
    </lineage>
</organism>